<dbReference type="OrthoDB" id="2788868at2759"/>
<dbReference type="AlphaFoldDB" id="A0A9P4WID6"/>
<evidence type="ECO:0000313" key="3">
    <source>
        <dbReference type="Proteomes" id="UP000758155"/>
    </source>
</evidence>
<sequence length="464" mass="52737">MTVRLALQFAVLGQTEFARRLVSELNAYDYFHGHQVALLPLRLLWDMQGLWPDGEEERVRDSVMKERKKQAELAGEREEQERASKHAKVRTQERPVTRSDIKAEIAELASDWAIGWYWPDRPSVGLEYMKQSEIKEEKETAPEPSNMTPHQAHAAIQKTMAAVNNMGPGDFKDAQTGILAMDVSSGLSWRAWRLLAKGALTEVLGVDLEKLDAFTREAEEIVNERLTNGRQESTESTIRGLLEKIDYNSRTNPDAKERSSGMRFNPGTTLFCDAAMDEEIEEADGILFEPPLFPVSNIRWLTDKEDYFIDPFLDILGEMFMSVRPRDDNDELDWTEVGKAIQVGSEDIFEQRLIQPPVVEDVKNRVREVLNSGNYDERAKTSVRHMAEDFAGSLKRFWELDWAFLTWASGGMASMRTYPSFKAYLADVAESGVKTDGDALSDRKFIGYSMLLESSTVKPGQMTR</sequence>
<feature type="region of interest" description="Disordered" evidence="1">
    <location>
        <begin position="62"/>
        <end position="95"/>
    </location>
</feature>
<dbReference type="EMBL" id="SWKV01000081">
    <property type="protein sequence ID" value="KAF3033422.1"/>
    <property type="molecule type" value="Genomic_DNA"/>
</dbReference>
<proteinExistence type="predicted"/>
<dbReference type="Proteomes" id="UP000758155">
    <property type="component" value="Unassembled WGS sequence"/>
</dbReference>
<keyword evidence="3" id="KW-1185">Reference proteome</keyword>
<organism evidence="2 3">
    <name type="scientific">Didymella heteroderae</name>
    <dbReference type="NCBI Taxonomy" id="1769908"/>
    <lineage>
        <taxon>Eukaryota</taxon>
        <taxon>Fungi</taxon>
        <taxon>Dikarya</taxon>
        <taxon>Ascomycota</taxon>
        <taxon>Pezizomycotina</taxon>
        <taxon>Dothideomycetes</taxon>
        <taxon>Pleosporomycetidae</taxon>
        <taxon>Pleosporales</taxon>
        <taxon>Pleosporineae</taxon>
        <taxon>Didymellaceae</taxon>
        <taxon>Didymella</taxon>
    </lineage>
</organism>
<reference evidence="2" key="1">
    <citation type="submission" date="2019-04" db="EMBL/GenBank/DDBJ databases">
        <title>Sequencing of skin fungus with MAO and IRED activity.</title>
        <authorList>
            <person name="Marsaioli A.J."/>
            <person name="Bonatto J.M.C."/>
            <person name="Reis Junior O."/>
        </authorList>
    </citation>
    <scope>NUCLEOTIDE SEQUENCE</scope>
    <source>
        <strain evidence="2">28M1</strain>
    </source>
</reference>
<name>A0A9P4WID6_9PLEO</name>
<evidence type="ECO:0000313" key="2">
    <source>
        <dbReference type="EMBL" id="KAF3033422.1"/>
    </source>
</evidence>
<protein>
    <submittedName>
        <fullName evidence="2">Uncharacterized protein</fullName>
    </submittedName>
</protein>
<comment type="caution">
    <text evidence="2">The sequence shown here is derived from an EMBL/GenBank/DDBJ whole genome shotgun (WGS) entry which is preliminary data.</text>
</comment>
<gene>
    <name evidence="2" type="ORF">E8E12_002284</name>
</gene>
<evidence type="ECO:0000256" key="1">
    <source>
        <dbReference type="SAM" id="MobiDB-lite"/>
    </source>
</evidence>
<accession>A0A9P4WID6</accession>